<comment type="caution">
    <text evidence="4">The sequence shown here is derived from an EMBL/GenBank/DDBJ whole genome shotgun (WGS) entry which is preliminary data.</text>
</comment>
<sequence>MMSSPQDIPDAARRERWPDAEQVLDVRRETVGATTVLRFVGEIDTDTAPLFRAHLAKARRNTTAATPLIVDLSGVTYLASPGLSVLIEAHNEHRRLHTRLLVVAGSRATRVPIMTTGLHAQLDVVITLAQALPSIT</sequence>
<comment type="similarity">
    <text evidence="1 2">Belongs to the anti-sigma-factor antagonist family.</text>
</comment>
<organism evidence="4 5">
    <name type="scientific">Kutzneria buriramensis</name>
    <dbReference type="NCBI Taxonomy" id="1045776"/>
    <lineage>
        <taxon>Bacteria</taxon>
        <taxon>Bacillati</taxon>
        <taxon>Actinomycetota</taxon>
        <taxon>Actinomycetes</taxon>
        <taxon>Pseudonocardiales</taxon>
        <taxon>Pseudonocardiaceae</taxon>
        <taxon>Kutzneria</taxon>
    </lineage>
</organism>
<dbReference type="PROSITE" id="PS50801">
    <property type="entry name" value="STAS"/>
    <property type="match status" value="1"/>
</dbReference>
<dbReference type="EMBL" id="QUNO01000007">
    <property type="protein sequence ID" value="REH46035.1"/>
    <property type="molecule type" value="Genomic_DNA"/>
</dbReference>
<dbReference type="InterPro" id="IPR002645">
    <property type="entry name" value="STAS_dom"/>
</dbReference>
<proteinExistence type="inferred from homology"/>
<dbReference type="NCBIfam" id="TIGR00377">
    <property type="entry name" value="ant_ant_sig"/>
    <property type="match status" value="1"/>
</dbReference>
<keyword evidence="5" id="KW-1185">Reference proteome</keyword>
<protein>
    <recommendedName>
        <fullName evidence="2">Anti-sigma factor antagonist</fullName>
    </recommendedName>
</protein>
<dbReference type="Pfam" id="PF01740">
    <property type="entry name" value="STAS"/>
    <property type="match status" value="1"/>
</dbReference>
<dbReference type="PANTHER" id="PTHR33495">
    <property type="entry name" value="ANTI-SIGMA FACTOR ANTAGONIST TM_1081-RELATED-RELATED"/>
    <property type="match status" value="1"/>
</dbReference>
<evidence type="ECO:0000256" key="1">
    <source>
        <dbReference type="ARBA" id="ARBA00009013"/>
    </source>
</evidence>
<reference evidence="4 5" key="1">
    <citation type="submission" date="2018-08" db="EMBL/GenBank/DDBJ databases">
        <title>Genomic Encyclopedia of Archaeal and Bacterial Type Strains, Phase II (KMG-II): from individual species to whole genera.</title>
        <authorList>
            <person name="Goeker M."/>
        </authorList>
    </citation>
    <scope>NUCLEOTIDE SEQUENCE [LARGE SCALE GENOMIC DNA]</scope>
    <source>
        <strain evidence="4 5">DSM 45791</strain>
    </source>
</reference>
<evidence type="ECO:0000313" key="4">
    <source>
        <dbReference type="EMBL" id="REH46035.1"/>
    </source>
</evidence>
<accession>A0A3E0HIZ1</accession>
<dbReference type="OrthoDB" id="3576811at2"/>
<dbReference type="Proteomes" id="UP000256269">
    <property type="component" value="Unassembled WGS sequence"/>
</dbReference>
<dbReference type="RefSeq" id="WP_116176194.1">
    <property type="nucleotide sequence ID" value="NZ_CP144375.1"/>
</dbReference>
<feature type="domain" description="STAS" evidence="3">
    <location>
        <begin position="24"/>
        <end position="135"/>
    </location>
</feature>
<dbReference type="InterPro" id="IPR036513">
    <property type="entry name" value="STAS_dom_sf"/>
</dbReference>
<dbReference type="Gene3D" id="3.30.750.24">
    <property type="entry name" value="STAS domain"/>
    <property type="match status" value="1"/>
</dbReference>
<dbReference type="CDD" id="cd07043">
    <property type="entry name" value="STAS_anti-anti-sigma_factors"/>
    <property type="match status" value="1"/>
</dbReference>
<dbReference type="PANTHER" id="PTHR33495:SF2">
    <property type="entry name" value="ANTI-SIGMA FACTOR ANTAGONIST TM_1081-RELATED"/>
    <property type="match status" value="1"/>
</dbReference>
<evidence type="ECO:0000256" key="2">
    <source>
        <dbReference type="RuleBase" id="RU003749"/>
    </source>
</evidence>
<dbReference type="GO" id="GO:0043856">
    <property type="term" value="F:anti-sigma factor antagonist activity"/>
    <property type="evidence" value="ECO:0007669"/>
    <property type="project" value="InterPro"/>
</dbReference>
<name>A0A3E0HIZ1_9PSEU</name>
<dbReference type="SUPFAM" id="SSF52091">
    <property type="entry name" value="SpoIIaa-like"/>
    <property type="match status" value="1"/>
</dbReference>
<dbReference type="AlphaFoldDB" id="A0A3E0HIZ1"/>
<evidence type="ECO:0000259" key="3">
    <source>
        <dbReference type="PROSITE" id="PS50801"/>
    </source>
</evidence>
<dbReference type="InterPro" id="IPR003658">
    <property type="entry name" value="Anti-sigma_ant"/>
</dbReference>
<evidence type="ECO:0000313" key="5">
    <source>
        <dbReference type="Proteomes" id="UP000256269"/>
    </source>
</evidence>
<gene>
    <name evidence="4" type="ORF">BCF44_107167</name>
</gene>